<evidence type="ECO:0000313" key="2">
    <source>
        <dbReference type="Proteomes" id="UP000772434"/>
    </source>
</evidence>
<sequence length="347" mass="39892">MKEQKLFYDIDFQVYIHTAIHTVHPFGTGWTGVLHLKKEQDLRLLPSQRYIRFAEEMRLDQQVDNPEDFDVLGQCDDSNTFCLIICVKAENSMRLVKDARHKQSDISFKHVAGWLEFELGGYDRVNQCSIGDFLQAISPQDKFDLYEPLKRLSSLSPYEHLERLFRLCFAHYARNIQKCRVSDIVKTAMFSIAGTTHKDGTPEAWMQTLSVIQSEGGTVGNDWLQDKITCKFALPALCWQYSQKIPLTIWQASDNTSNVIEALHQDQLCHGSGLTLVGGLLRGEEYDNMRLKIFQLLSAQHHVSSNFLKRQSSLEFQETTVRTRGHKNCPYNTKVRKILDKLTAGEE</sequence>
<accession>A0A9P5TY92</accession>
<proteinExistence type="predicted"/>
<organism evidence="1 2">
    <name type="scientific">Rhodocollybia butyracea</name>
    <dbReference type="NCBI Taxonomy" id="206335"/>
    <lineage>
        <taxon>Eukaryota</taxon>
        <taxon>Fungi</taxon>
        <taxon>Dikarya</taxon>
        <taxon>Basidiomycota</taxon>
        <taxon>Agaricomycotina</taxon>
        <taxon>Agaricomycetes</taxon>
        <taxon>Agaricomycetidae</taxon>
        <taxon>Agaricales</taxon>
        <taxon>Marasmiineae</taxon>
        <taxon>Omphalotaceae</taxon>
        <taxon>Rhodocollybia</taxon>
    </lineage>
</organism>
<dbReference type="EMBL" id="JADNRY010000328">
    <property type="protein sequence ID" value="KAF9059072.1"/>
    <property type="molecule type" value="Genomic_DNA"/>
</dbReference>
<protein>
    <submittedName>
        <fullName evidence="1">Uncharacterized protein</fullName>
    </submittedName>
</protein>
<keyword evidence="2" id="KW-1185">Reference proteome</keyword>
<name>A0A9P5TY92_9AGAR</name>
<reference evidence="1" key="1">
    <citation type="submission" date="2020-11" db="EMBL/GenBank/DDBJ databases">
        <authorList>
            <consortium name="DOE Joint Genome Institute"/>
            <person name="Ahrendt S."/>
            <person name="Riley R."/>
            <person name="Andreopoulos W."/>
            <person name="Labutti K."/>
            <person name="Pangilinan J."/>
            <person name="Ruiz-Duenas F.J."/>
            <person name="Barrasa J.M."/>
            <person name="Sanchez-Garcia M."/>
            <person name="Camarero S."/>
            <person name="Miyauchi S."/>
            <person name="Serrano A."/>
            <person name="Linde D."/>
            <person name="Babiker R."/>
            <person name="Drula E."/>
            <person name="Ayuso-Fernandez I."/>
            <person name="Pacheco R."/>
            <person name="Padilla G."/>
            <person name="Ferreira P."/>
            <person name="Barriuso J."/>
            <person name="Kellner H."/>
            <person name="Castanera R."/>
            <person name="Alfaro M."/>
            <person name="Ramirez L."/>
            <person name="Pisabarro A.G."/>
            <person name="Kuo A."/>
            <person name="Tritt A."/>
            <person name="Lipzen A."/>
            <person name="He G."/>
            <person name="Yan M."/>
            <person name="Ng V."/>
            <person name="Cullen D."/>
            <person name="Martin F."/>
            <person name="Rosso M.-N."/>
            <person name="Henrissat B."/>
            <person name="Hibbett D."/>
            <person name="Martinez A.T."/>
            <person name="Grigoriev I.V."/>
        </authorList>
    </citation>
    <scope>NUCLEOTIDE SEQUENCE</scope>
    <source>
        <strain evidence="1">AH 40177</strain>
    </source>
</reference>
<dbReference type="AlphaFoldDB" id="A0A9P5TY92"/>
<gene>
    <name evidence="1" type="ORF">BDP27DRAFT_1371886</name>
</gene>
<comment type="caution">
    <text evidence="1">The sequence shown here is derived from an EMBL/GenBank/DDBJ whole genome shotgun (WGS) entry which is preliminary data.</text>
</comment>
<evidence type="ECO:0000313" key="1">
    <source>
        <dbReference type="EMBL" id="KAF9059072.1"/>
    </source>
</evidence>
<dbReference type="OrthoDB" id="3246731at2759"/>
<dbReference type="Proteomes" id="UP000772434">
    <property type="component" value="Unassembled WGS sequence"/>
</dbReference>